<proteinExistence type="predicted"/>
<gene>
    <name evidence="1" type="ORF">IX83_07790</name>
</gene>
<keyword evidence="2" id="KW-1185">Reference proteome</keyword>
<dbReference type="eggNOG" id="COG3133">
    <property type="taxonomic scope" value="Bacteria"/>
</dbReference>
<dbReference type="AlphaFoldDB" id="A0A077DJD4"/>
<protein>
    <recommendedName>
        <fullName evidence="3">Glycine zipper 2TM domain-containing protein</fullName>
    </recommendedName>
</protein>
<dbReference type="HOGENOM" id="CLU_112454_0_0_4"/>
<evidence type="ECO:0000313" key="2">
    <source>
        <dbReference type="Proteomes" id="UP000028945"/>
    </source>
</evidence>
<name>A0A077DJD4_9BURK</name>
<evidence type="ECO:0000313" key="1">
    <source>
        <dbReference type="EMBL" id="AIL33208.1"/>
    </source>
</evidence>
<reference evidence="1 2" key="1">
    <citation type="journal article" date="2014" name="BMC Genomics">
        <title>A genomic perspective on a new bacterial genus and species from the Alcaligenaceae family, Basilea psittacipulmonis.</title>
        <authorList>
            <person name="Whiteson K.L."/>
            <person name="Hernandez D."/>
            <person name="Lazarevic V."/>
            <person name="Gaia N."/>
            <person name="Farinelli L."/>
            <person name="Francois P."/>
            <person name="Pilo P."/>
            <person name="Frey J."/>
            <person name="Schrenzel J."/>
        </authorList>
    </citation>
    <scope>NUCLEOTIDE SEQUENCE [LARGE SCALE GENOMIC DNA]</scope>
    <source>
        <strain evidence="1 2">DSM 24701</strain>
    </source>
</reference>
<sequence length="162" mass="16553">MLTAVLGSVLAGCAATGDNYAADVYRPGELNRKQETRVVKIIEIMPARVEVSNEESSNIIRVLGTVAGAVIGGAIGHNLDSQSGMLVGAGVGGAAGYAGGATASKQTNIVEGVTLVYSENNKVYSSTQVGKPCQFAKGQAVMISTYGKGSETRIQPNATCAK</sequence>
<accession>A0A077DJD4</accession>
<dbReference type="KEGG" id="bpsi:IX83_07790"/>
<organism evidence="1 2">
    <name type="scientific">Basilea psittacipulmonis DSM 24701</name>
    <dbReference type="NCBI Taxonomy" id="1072685"/>
    <lineage>
        <taxon>Bacteria</taxon>
        <taxon>Pseudomonadati</taxon>
        <taxon>Pseudomonadota</taxon>
        <taxon>Betaproteobacteria</taxon>
        <taxon>Burkholderiales</taxon>
        <taxon>Alcaligenaceae</taxon>
        <taxon>Basilea</taxon>
    </lineage>
</organism>
<evidence type="ECO:0008006" key="3">
    <source>
        <dbReference type="Google" id="ProtNLM"/>
    </source>
</evidence>
<dbReference type="EMBL" id="CP009238">
    <property type="protein sequence ID" value="AIL33208.1"/>
    <property type="molecule type" value="Genomic_DNA"/>
</dbReference>
<dbReference type="Proteomes" id="UP000028945">
    <property type="component" value="Chromosome"/>
</dbReference>